<proteinExistence type="inferred from homology"/>
<evidence type="ECO:0000313" key="16">
    <source>
        <dbReference type="EMBL" id="MDI5883467.1"/>
    </source>
</evidence>
<evidence type="ECO:0000256" key="5">
    <source>
        <dbReference type="ARBA" id="ARBA00022842"/>
    </source>
</evidence>
<dbReference type="InterPro" id="IPR006171">
    <property type="entry name" value="TOPRIM_dom"/>
</dbReference>
<keyword evidence="17" id="KW-1185">Reference proteome</keyword>
<dbReference type="PRINTS" id="PR00417">
    <property type="entry name" value="PRTPISMRASEI"/>
</dbReference>
<dbReference type="SMART" id="SM00493">
    <property type="entry name" value="TOPRIM"/>
    <property type="match status" value="1"/>
</dbReference>
<dbReference type="PANTHER" id="PTHR11390:SF21">
    <property type="entry name" value="DNA TOPOISOMERASE 3-ALPHA"/>
    <property type="match status" value="1"/>
</dbReference>
<dbReference type="InterPro" id="IPR013824">
    <property type="entry name" value="Topo_IA_cen_sub1"/>
</dbReference>
<sequence length="718" mass="79616">MRLIIAEKPSLARAIAEALPGRSSKRDGYIDAGDTRVTWCIGHLLEQAPPDDYDERFKRWSLDHLPIIPEQWKLKPRSQARGQLKTIREQLKLADEVVHAGDPDREGQLLVQEVLEHMRWRGPVKRLLISDMNRPAVSRALNKLDDNQRWQPLYEAALARQRADWLYGMNLTRAWTLTGRQAGHDGVLSVGRVQTPLLGLVVRRDEEIEAFEPRAFFPLWIEAGVAAGSFKAWWHAPSSPWLQRLADKGTPLPLDDKGRLLDSRPAERLARHLATLTTLGDGHVESVEASDKSQPAPLPYSLSALQVDAARRFRLPAQKVLDTCQALYERHQLITYPRSDCRYLPREHHAGMANLMISACVGDRELERYSGGADFSLRSRAFNDSKVSAHHALAPTGREPDYARLSRDEANLYRMITRNVLAQFYPAYRYREVKVELRFAKEPFRASGRSVIDEGWKVLFQRTAEAGETADKKASDKNAAADDKTPPPLPALTEGEPACVLDCGIEEKETRPPEPFNDASLIQAMMNIARYVEDEAVRRTLRDVDGLGTEATRAGMLETLINRGYLVREGQAMRSTRIGRALIHALPPAVSRPERTAQWEQRLSLIHEQGDPAAPFLSELIVDLRALLADSSASRLSTALASVGGATPAPRKGGGKGGSRRKATPYKKRASGSSSGSSSGKTASGSTVGSNKDGASRKSASTRSPRKRATGSRRKTDS</sequence>
<protein>
    <recommendedName>
        <fullName evidence="3">DNA topoisomerase</fullName>
        <ecNumber evidence="3">5.6.2.1</ecNumber>
    </recommendedName>
    <alternativeName>
        <fullName evidence="12">Omega-protein</fullName>
    </alternativeName>
    <alternativeName>
        <fullName evidence="11">Relaxing enzyme</fullName>
    </alternativeName>
    <alternativeName>
        <fullName evidence="9">Swivelase</fullName>
    </alternativeName>
    <alternativeName>
        <fullName evidence="10">Untwisting enzyme</fullName>
    </alternativeName>
</protein>
<feature type="region of interest" description="Disordered" evidence="13">
    <location>
        <begin position="467"/>
        <end position="493"/>
    </location>
</feature>
<evidence type="ECO:0000256" key="3">
    <source>
        <dbReference type="ARBA" id="ARBA00012891"/>
    </source>
</evidence>
<evidence type="ECO:0000256" key="4">
    <source>
        <dbReference type="ARBA" id="ARBA00022723"/>
    </source>
</evidence>
<comment type="caution">
    <text evidence="16">The sequence shown here is derived from an EMBL/GenBank/DDBJ whole genome shotgun (WGS) entry which is preliminary data.</text>
</comment>
<dbReference type="NCBIfam" id="NF005829">
    <property type="entry name" value="PRK07726.1"/>
    <property type="match status" value="1"/>
</dbReference>
<dbReference type="Pfam" id="PF01751">
    <property type="entry name" value="Toprim"/>
    <property type="match status" value="1"/>
</dbReference>
<dbReference type="Proteomes" id="UP001229025">
    <property type="component" value="Unassembled WGS sequence"/>
</dbReference>
<dbReference type="InterPro" id="IPR003602">
    <property type="entry name" value="Topo_IA_DNA-bd_dom"/>
</dbReference>
<dbReference type="Pfam" id="PF01131">
    <property type="entry name" value="Topoisom_bac"/>
    <property type="match status" value="1"/>
</dbReference>
<feature type="compositionally biased region" description="Basic residues" evidence="13">
    <location>
        <begin position="658"/>
        <end position="670"/>
    </location>
</feature>
<evidence type="ECO:0000256" key="12">
    <source>
        <dbReference type="ARBA" id="ARBA00032877"/>
    </source>
</evidence>
<dbReference type="EMBL" id="JASCSA010000002">
    <property type="protein sequence ID" value="MDI5883467.1"/>
    <property type="molecule type" value="Genomic_DNA"/>
</dbReference>
<evidence type="ECO:0000256" key="7">
    <source>
        <dbReference type="ARBA" id="ARBA00023125"/>
    </source>
</evidence>
<dbReference type="PROSITE" id="PS52039">
    <property type="entry name" value="TOPO_IA_2"/>
    <property type="match status" value="1"/>
</dbReference>
<dbReference type="PANTHER" id="PTHR11390">
    <property type="entry name" value="PROKARYOTIC DNA TOPOISOMERASE"/>
    <property type="match status" value="1"/>
</dbReference>
<dbReference type="InterPro" id="IPR023405">
    <property type="entry name" value="Topo_IA_core_domain"/>
</dbReference>
<keyword evidence="4" id="KW-0479">Metal-binding</keyword>
<organism evidence="16 17">
    <name type="scientific">Cobetia amphilecti</name>
    <dbReference type="NCBI Taxonomy" id="1055104"/>
    <lineage>
        <taxon>Bacteria</taxon>
        <taxon>Pseudomonadati</taxon>
        <taxon>Pseudomonadota</taxon>
        <taxon>Gammaproteobacteria</taxon>
        <taxon>Oceanospirillales</taxon>
        <taxon>Halomonadaceae</taxon>
        <taxon>Cobetia</taxon>
    </lineage>
</organism>
<keyword evidence="6" id="KW-0799">Topoisomerase</keyword>
<comment type="similarity">
    <text evidence="2">Belongs to the type IA topoisomerase family.</text>
</comment>
<evidence type="ECO:0000256" key="6">
    <source>
        <dbReference type="ARBA" id="ARBA00023029"/>
    </source>
</evidence>
<dbReference type="InterPro" id="IPR013825">
    <property type="entry name" value="Topo_IA_cen_sub2"/>
</dbReference>
<comment type="catalytic activity">
    <reaction evidence="1">
        <text>ATP-independent breakage of single-stranded DNA, followed by passage and rejoining.</text>
        <dbReference type="EC" id="5.6.2.1"/>
    </reaction>
</comment>
<dbReference type="Gene3D" id="1.10.460.10">
    <property type="entry name" value="Topoisomerase I, domain 2"/>
    <property type="match status" value="1"/>
</dbReference>
<keyword evidence="7" id="KW-0238">DNA-binding</keyword>
<name>A0ABT6UL75_9GAMM</name>
<evidence type="ECO:0000256" key="10">
    <source>
        <dbReference type="ARBA" id="ARBA00031985"/>
    </source>
</evidence>
<evidence type="ECO:0000259" key="15">
    <source>
        <dbReference type="PROSITE" id="PS52039"/>
    </source>
</evidence>
<dbReference type="PROSITE" id="PS50880">
    <property type="entry name" value="TOPRIM"/>
    <property type="match status" value="1"/>
</dbReference>
<dbReference type="Gene3D" id="2.70.20.10">
    <property type="entry name" value="Topoisomerase I, domain 3"/>
    <property type="match status" value="1"/>
</dbReference>
<dbReference type="Gene3D" id="1.10.290.10">
    <property type="entry name" value="Topoisomerase I, domain 4"/>
    <property type="match status" value="1"/>
</dbReference>
<feature type="region of interest" description="Disordered" evidence="13">
    <location>
        <begin position="639"/>
        <end position="718"/>
    </location>
</feature>
<evidence type="ECO:0000259" key="14">
    <source>
        <dbReference type="PROSITE" id="PS50880"/>
    </source>
</evidence>
<dbReference type="Gene3D" id="3.40.50.140">
    <property type="match status" value="1"/>
</dbReference>
<dbReference type="EC" id="5.6.2.1" evidence="3"/>
<dbReference type="InterPro" id="IPR034144">
    <property type="entry name" value="TOPRIM_TopoIII"/>
</dbReference>
<feature type="domain" description="Topo IA-type catalytic" evidence="15">
    <location>
        <begin position="150"/>
        <end position="628"/>
    </location>
</feature>
<dbReference type="InterPro" id="IPR013497">
    <property type="entry name" value="Topo_IA_cen"/>
</dbReference>
<keyword evidence="5" id="KW-0460">Magnesium</keyword>
<evidence type="ECO:0000313" key="17">
    <source>
        <dbReference type="Proteomes" id="UP001229025"/>
    </source>
</evidence>
<dbReference type="RefSeq" id="WP_284726384.1">
    <property type="nucleotide sequence ID" value="NZ_JASCSA010000002.1"/>
</dbReference>
<evidence type="ECO:0000256" key="1">
    <source>
        <dbReference type="ARBA" id="ARBA00000213"/>
    </source>
</evidence>
<feature type="domain" description="Toprim" evidence="14">
    <location>
        <begin position="1"/>
        <end position="133"/>
    </location>
</feature>
<reference evidence="17" key="2">
    <citation type="submission" date="2023-07" db="EMBL/GenBank/DDBJ databases">
        <title>Genome-based characterization of strain KMM 296 and proposal for reclassification of Cobetia litoralis and Cobetia pacifica, and emended description of the species Cobetia amphilecti and Cobetia marina.</title>
        <authorList>
            <person name="Balabanova L."/>
            <person name="Nedashkovskaya O."/>
        </authorList>
    </citation>
    <scope>NUCLEOTIDE SEQUENCE [LARGE SCALE GENOMIC DNA]</scope>
    <source>
        <strain evidence="17">NRIC 0815</strain>
    </source>
</reference>
<evidence type="ECO:0000256" key="2">
    <source>
        <dbReference type="ARBA" id="ARBA00009446"/>
    </source>
</evidence>
<feature type="compositionally biased region" description="Low complexity" evidence="13">
    <location>
        <begin position="639"/>
        <end position="651"/>
    </location>
</feature>
<dbReference type="InterPro" id="IPR023406">
    <property type="entry name" value="Topo_IA_AS"/>
</dbReference>
<dbReference type="CDD" id="cd03362">
    <property type="entry name" value="TOPRIM_TopoIA_TopoIII"/>
    <property type="match status" value="1"/>
</dbReference>
<dbReference type="InterPro" id="IPR003601">
    <property type="entry name" value="Topo_IA_2"/>
</dbReference>
<gene>
    <name evidence="16" type="ORF">QLT01_03735</name>
</gene>
<feature type="compositionally biased region" description="Low complexity" evidence="13">
    <location>
        <begin position="671"/>
        <end position="690"/>
    </location>
</feature>
<dbReference type="SMART" id="SM00437">
    <property type="entry name" value="TOP1Ac"/>
    <property type="match status" value="1"/>
</dbReference>
<keyword evidence="8 16" id="KW-0413">Isomerase</keyword>
<feature type="compositionally biased region" description="Basic residues" evidence="13">
    <location>
        <begin position="704"/>
        <end position="718"/>
    </location>
</feature>
<dbReference type="SMART" id="SM00436">
    <property type="entry name" value="TOP1Bc"/>
    <property type="match status" value="1"/>
</dbReference>
<evidence type="ECO:0000256" key="13">
    <source>
        <dbReference type="SAM" id="MobiDB-lite"/>
    </source>
</evidence>
<dbReference type="SUPFAM" id="SSF56712">
    <property type="entry name" value="Prokaryotic type I DNA topoisomerase"/>
    <property type="match status" value="1"/>
</dbReference>
<dbReference type="GO" id="GO:0003917">
    <property type="term" value="F:DNA topoisomerase type I (single strand cut, ATP-independent) activity"/>
    <property type="evidence" value="ECO:0007669"/>
    <property type="project" value="UniProtKB-EC"/>
</dbReference>
<evidence type="ECO:0000256" key="11">
    <source>
        <dbReference type="ARBA" id="ARBA00032235"/>
    </source>
</evidence>
<evidence type="ECO:0000256" key="8">
    <source>
        <dbReference type="ARBA" id="ARBA00023235"/>
    </source>
</evidence>
<dbReference type="CDD" id="cd00186">
    <property type="entry name" value="TOP1Ac"/>
    <property type="match status" value="1"/>
</dbReference>
<dbReference type="InterPro" id="IPR000380">
    <property type="entry name" value="Topo_IA"/>
</dbReference>
<evidence type="ECO:0000256" key="9">
    <source>
        <dbReference type="ARBA" id="ARBA00030003"/>
    </source>
</evidence>
<accession>A0ABT6UL75</accession>
<feature type="compositionally biased region" description="Basic and acidic residues" evidence="13">
    <location>
        <begin position="469"/>
        <end position="485"/>
    </location>
</feature>
<dbReference type="InterPro" id="IPR013826">
    <property type="entry name" value="Topo_IA_cen_sub3"/>
</dbReference>
<reference evidence="16 17" key="1">
    <citation type="submission" date="2023-04" db="EMBL/GenBank/DDBJ databases">
        <authorList>
            <person name="Otstavnykh N."/>
            <person name="Seitkalieva A."/>
            <person name="Bystritskaya E."/>
        </authorList>
    </citation>
    <scope>NUCLEOTIDE SEQUENCE [LARGE SCALE GENOMIC DNA]</scope>
    <source>
        <strain evidence="16 17">NRIC 0815</strain>
    </source>
</reference>
<dbReference type="NCBIfam" id="TIGR01056">
    <property type="entry name" value="topB"/>
    <property type="match status" value="1"/>
</dbReference>
<dbReference type="PROSITE" id="PS00396">
    <property type="entry name" value="TOPO_IA_1"/>
    <property type="match status" value="1"/>
</dbReference>
<dbReference type="InterPro" id="IPR005738">
    <property type="entry name" value="TopoIII"/>
</dbReference>